<evidence type="ECO:0000256" key="6">
    <source>
        <dbReference type="ARBA" id="ARBA00022694"/>
    </source>
</evidence>
<evidence type="ECO:0000256" key="4">
    <source>
        <dbReference type="ARBA" id="ARBA00022490"/>
    </source>
</evidence>
<dbReference type="PANTHER" id="PTHR17490:SF16">
    <property type="entry name" value="THREONYLCARBAMOYL-AMP SYNTHASE"/>
    <property type="match status" value="1"/>
</dbReference>
<name>A0A0L6TZ63_9FIRM</name>
<evidence type="ECO:0000256" key="3">
    <source>
        <dbReference type="ARBA" id="ARBA00012584"/>
    </source>
</evidence>
<dbReference type="Pfam" id="PF01300">
    <property type="entry name" value="Sua5_yciO_yrdC"/>
    <property type="match status" value="1"/>
</dbReference>
<protein>
    <recommendedName>
        <fullName evidence="10">L-threonylcarbamoyladenylate synthase</fullName>
        <ecNumber evidence="3">2.7.7.87</ecNumber>
    </recommendedName>
    <alternativeName>
        <fullName evidence="10">L-threonylcarbamoyladenylate synthase</fullName>
    </alternativeName>
</protein>
<accession>A0A0L6TZ63</accession>
<dbReference type="GO" id="GO:0005737">
    <property type="term" value="C:cytoplasm"/>
    <property type="evidence" value="ECO:0007669"/>
    <property type="project" value="UniProtKB-SubCell"/>
</dbReference>
<evidence type="ECO:0000259" key="12">
    <source>
        <dbReference type="PROSITE" id="PS51163"/>
    </source>
</evidence>
<keyword evidence="6" id="KW-0819">tRNA processing</keyword>
<comment type="subcellular location">
    <subcellularLocation>
        <location evidence="1">Cytoplasm</location>
    </subcellularLocation>
</comment>
<evidence type="ECO:0000256" key="8">
    <source>
        <dbReference type="ARBA" id="ARBA00022741"/>
    </source>
</evidence>
<keyword evidence="5" id="KW-0808">Transferase</keyword>
<comment type="catalytic activity">
    <reaction evidence="11">
        <text>L-threonine + hydrogencarbonate + ATP = L-threonylcarbamoyladenylate + diphosphate + H2O</text>
        <dbReference type="Rhea" id="RHEA:36407"/>
        <dbReference type="ChEBI" id="CHEBI:15377"/>
        <dbReference type="ChEBI" id="CHEBI:17544"/>
        <dbReference type="ChEBI" id="CHEBI:30616"/>
        <dbReference type="ChEBI" id="CHEBI:33019"/>
        <dbReference type="ChEBI" id="CHEBI:57926"/>
        <dbReference type="ChEBI" id="CHEBI:73682"/>
        <dbReference type="EC" id="2.7.7.87"/>
    </reaction>
</comment>
<dbReference type="AlphaFoldDB" id="A0A0L6TZ63"/>
<comment type="similarity">
    <text evidence="2">Belongs to the SUA5 family.</text>
</comment>
<evidence type="ECO:0000313" key="13">
    <source>
        <dbReference type="EMBL" id="KNZ40835.1"/>
    </source>
</evidence>
<evidence type="ECO:0000256" key="1">
    <source>
        <dbReference type="ARBA" id="ARBA00004496"/>
    </source>
</evidence>
<evidence type="ECO:0000256" key="9">
    <source>
        <dbReference type="ARBA" id="ARBA00022840"/>
    </source>
</evidence>
<dbReference type="RefSeq" id="WP_050741291.1">
    <property type="nucleotide sequence ID" value="NZ_LGYO01000042.1"/>
</dbReference>
<gene>
    <name evidence="13" type="ORF">AKG39_15370</name>
</gene>
<evidence type="ECO:0000256" key="10">
    <source>
        <dbReference type="ARBA" id="ARBA00029774"/>
    </source>
</evidence>
<dbReference type="GO" id="GO:0005524">
    <property type="term" value="F:ATP binding"/>
    <property type="evidence" value="ECO:0007669"/>
    <property type="project" value="UniProtKB-KW"/>
</dbReference>
<dbReference type="InterPro" id="IPR006070">
    <property type="entry name" value="Sua5-like_dom"/>
</dbReference>
<proteinExistence type="inferred from homology"/>
<evidence type="ECO:0000313" key="14">
    <source>
        <dbReference type="Proteomes" id="UP000036873"/>
    </source>
</evidence>
<keyword evidence="7" id="KW-0548">Nucleotidyltransferase</keyword>
<dbReference type="PROSITE" id="PS51163">
    <property type="entry name" value="YRDC"/>
    <property type="match status" value="1"/>
</dbReference>
<reference evidence="14" key="1">
    <citation type="submission" date="2015-07" db="EMBL/GenBank/DDBJ databases">
        <title>Draft genome sequence of Acetobacterium bakii DSM 8293, a potential psychrophilic chemical producer through syngas fermentation.</title>
        <authorList>
            <person name="Song Y."/>
            <person name="Hwang S."/>
            <person name="Cho B.-K."/>
        </authorList>
    </citation>
    <scope>NUCLEOTIDE SEQUENCE [LARGE SCALE GENOMIC DNA]</scope>
    <source>
        <strain evidence="14">DSM 8239</strain>
    </source>
</reference>
<feature type="domain" description="YrdC-like" evidence="12">
    <location>
        <begin position="25"/>
        <end position="209"/>
    </location>
</feature>
<dbReference type="EMBL" id="LGYO01000042">
    <property type="protein sequence ID" value="KNZ40835.1"/>
    <property type="molecule type" value="Genomic_DNA"/>
</dbReference>
<comment type="caution">
    <text evidence="13">The sequence shown here is derived from an EMBL/GenBank/DDBJ whole genome shotgun (WGS) entry which is preliminary data.</text>
</comment>
<dbReference type="InterPro" id="IPR017945">
    <property type="entry name" value="DHBP_synth_RibB-like_a/b_dom"/>
</dbReference>
<evidence type="ECO:0000256" key="11">
    <source>
        <dbReference type="ARBA" id="ARBA00048366"/>
    </source>
</evidence>
<dbReference type="GO" id="GO:0061710">
    <property type="term" value="F:L-threonylcarbamoyladenylate synthase"/>
    <property type="evidence" value="ECO:0007669"/>
    <property type="project" value="UniProtKB-EC"/>
</dbReference>
<dbReference type="Proteomes" id="UP000036873">
    <property type="component" value="Unassembled WGS sequence"/>
</dbReference>
<keyword evidence="9" id="KW-0067">ATP-binding</keyword>
<dbReference type="GO" id="GO:0003725">
    <property type="term" value="F:double-stranded RNA binding"/>
    <property type="evidence" value="ECO:0007669"/>
    <property type="project" value="InterPro"/>
</dbReference>
<dbReference type="EC" id="2.7.7.87" evidence="3"/>
<evidence type="ECO:0000256" key="7">
    <source>
        <dbReference type="ARBA" id="ARBA00022695"/>
    </source>
</evidence>
<dbReference type="OrthoDB" id="9814580at2"/>
<dbReference type="Gene3D" id="3.90.870.10">
    <property type="entry name" value="DHBP synthase"/>
    <property type="match status" value="1"/>
</dbReference>
<sequence>MSNKKEMVIETSKQEPHYQIIKTSPEAYKKAAQAILDGKIVVMPTLTIYVLVCDAFNPAALARLRAIRHSPADKPITIVMDKSKIPEYAVIDERQRQIIDIFSPSPVSMYVQKKAITPLDAATASSNAIVVYFQDSPIRDLYECCGTILAISSSNTKALSAAKTIEESIAYFGHTVDLYVDGGPAQGDNASPHIDIRTDPVESRRAANHFPFAEIKAILAEHGLE</sequence>
<dbReference type="STRING" id="52689.AKG39_15370"/>
<organism evidence="13 14">
    <name type="scientific">Acetobacterium bakii</name>
    <dbReference type="NCBI Taxonomy" id="52689"/>
    <lineage>
        <taxon>Bacteria</taxon>
        <taxon>Bacillati</taxon>
        <taxon>Bacillota</taxon>
        <taxon>Clostridia</taxon>
        <taxon>Eubacteriales</taxon>
        <taxon>Eubacteriaceae</taxon>
        <taxon>Acetobacterium</taxon>
    </lineage>
</organism>
<keyword evidence="8" id="KW-0547">Nucleotide-binding</keyword>
<dbReference type="InterPro" id="IPR050156">
    <property type="entry name" value="TC-AMP_synthase_SUA5"/>
</dbReference>
<dbReference type="GO" id="GO:0008033">
    <property type="term" value="P:tRNA processing"/>
    <property type="evidence" value="ECO:0007669"/>
    <property type="project" value="UniProtKB-KW"/>
</dbReference>
<evidence type="ECO:0000256" key="5">
    <source>
        <dbReference type="ARBA" id="ARBA00022679"/>
    </source>
</evidence>
<dbReference type="SUPFAM" id="SSF55821">
    <property type="entry name" value="YrdC/RibB"/>
    <property type="match status" value="1"/>
</dbReference>
<keyword evidence="4" id="KW-0963">Cytoplasm</keyword>
<keyword evidence="14" id="KW-1185">Reference proteome</keyword>
<dbReference type="GO" id="GO:0006450">
    <property type="term" value="P:regulation of translational fidelity"/>
    <property type="evidence" value="ECO:0007669"/>
    <property type="project" value="TreeGrafter"/>
</dbReference>
<dbReference type="GO" id="GO:0000049">
    <property type="term" value="F:tRNA binding"/>
    <property type="evidence" value="ECO:0007669"/>
    <property type="project" value="TreeGrafter"/>
</dbReference>
<dbReference type="PANTHER" id="PTHR17490">
    <property type="entry name" value="SUA5"/>
    <property type="match status" value="1"/>
</dbReference>
<evidence type="ECO:0000256" key="2">
    <source>
        <dbReference type="ARBA" id="ARBA00007663"/>
    </source>
</evidence>